<dbReference type="Proteomes" id="UP001209540">
    <property type="component" value="Unassembled WGS sequence"/>
</dbReference>
<proteinExistence type="predicted"/>
<sequence>MQPKITDPFHILPFEITAYIITLLPQDARIECLQVSRIWYEYILSCAEAWRVLLLENSQKDLPLAHAASSLASFIRYLTISTTASDIVRATYIKLLQEGHFKKIQCLSITVYGPQYNSMGYLQGTLAALCQIGNTLTKLDINIVGDVQNTVTVACILLSCKSLTDLVYSTEASLSIKADMFRSLIKYGQHPSLVNLELSSPLIVGNDIGPIIQGCQALRRLVVDNCDVTVLEVMVSHSTPNLELFSFNDKIDGPPLPKLQDNNEVIYNSSNSSDMENKKQGLRVLYTSYGENAVSSEFFIPLMYKHRDTLENVRGCLSSLSERQLQGIYAKFPRFKLTNLKHLATWLEPGIQEFMLYTAIRGANKLSSITAVGEHNLELVLSTLLDKKTPLTGLNLSHIYWSSGVITGLLIQLFKKYAHAADSFFNHNLAPSKAIAATTSSTVLSKTASSLNWVKLRYCDLLVTDEVLMSLTWIKSLHDIHIGGLTTISTNGIIQMFNRLGNQITRVFLHDMYLVNDRVIVALSNLDNLSLVKLELLDEVTDQGIRTLIDIKMNAPQKLKTLEVTECGMITEDCIKYARKKVKAVHYNSPYSEYYVTKIKTGYHVSRSAWLAQTS</sequence>
<gene>
    <name evidence="1" type="ORF">BDA99DRAFT_607018</name>
</gene>
<evidence type="ECO:0000313" key="1">
    <source>
        <dbReference type="EMBL" id="KAI9255071.1"/>
    </source>
</evidence>
<name>A0AAD5JUE8_9FUNG</name>
<comment type="caution">
    <text evidence="1">The sequence shown here is derived from an EMBL/GenBank/DDBJ whole genome shotgun (WGS) entry which is preliminary data.</text>
</comment>
<protein>
    <recommendedName>
        <fullName evidence="3">F-box domain-containing protein</fullName>
    </recommendedName>
</protein>
<organism evidence="1 2">
    <name type="scientific">Phascolomyces articulosus</name>
    <dbReference type="NCBI Taxonomy" id="60185"/>
    <lineage>
        <taxon>Eukaryota</taxon>
        <taxon>Fungi</taxon>
        <taxon>Fungi incertae sedis</taxon>
        <taxon>Mucoromycota</taxon>
        <taxon>Mucoromycotina</taxon>
        <taxon>Mucoromycetes</taxon>
        <taxon>Mucorales</taxon>
        <taxon>Lichtheimiaceae</taxon>
        <taxon>Phascolomyces</taxon>
    </lineage>
</organism>
<evidence type="ECO:0008006" key="3">
    <source>
        <dbReference type="Google" id="ProtNLM"/>
    </source>
</evidence>
<reference evidence="1" key="1">
    <citation type="journal article" date="2022" name="IScience">
        <title>Evolution of zygomycete secretomes and the origins of terrestrial fungal ecologies.</title>
        <authorList>
            <person name="Chang Y."/>
            <person name="Wang Y."/>
            <person name="Mondo S."/>
            <person name="Ahrendt S."/>
            <person name="Andreopoulos W."/>
            <person name="Barry K."/>
            <person name="Beard J."/>
            <person name="Benny G.L."/>
            <person name="Blankenship S."/>
            <person name="Bonito G."/>
            <person name="Cuomo C."/>
            <person name="Desiro A."/>
            <person name="Gervers K.A."/>
            <person name="Hundley H."/>
            <person name="Kuo A."/>
            <person name="LaButti K."/>
            <person name="Lang B.F."/>
            <person name="Lipzen A."/>
            <person name="O'Donnell K."/>
            <person name="Pangilinan J."/>
            <person name="Reynolds N."/>
            <person name="Sandor L."/>
            <person name="Smith M.E."/>
            <person name="Tsang A."/>
            <person name="Grigoriev I.V."/>
            <person name="Stajich J.E."/>
            <person name="Spatafora J.W."/>
        </authorList>
    </citation>
    <scope>NUCLEOTIDE SEQUENCE</scope>
    <source>
        <strain evidence="1">RSA 2281</strain>
    </source>
</reference>
<evidence type="ECO:0000313" key="2">
    <source>
        <dbReference type="Proteomes" id="UP001209540"/>
    </source>
</evidence>
<dbReference type="AlphaFoldDB" id="A0AAD5JUE8"/>
<reference evidence="1" key="2">
    <citation type="submission" date="2023-02" db="EMBL/GenBank/DDBJ databases">
        <authorList>
            <consortium name="DOE Joint Genome Institute"/>
            <person name="Mondo S.J."/>
            <person name="Chang Y."/>
            <person name="Wang Y."/>
            <person name="Ahrendt S."/>
            <person name="Andreopoulos W."/>
            <person name="Barry K."/>
            <person name="Beard J."/>
            <person name="Benny G.L."/>
            <person name="Blankenship S."/>
            <person name="Bonito G."/>
            <person name="Cuomo C."/>
            <person name="Desiro A."/>
            <person name="Gervers K.A."/>
            <person name="Hundley H."/>
            <person name="Kuo A."/>
            <person name="LaButti K."/>
            <person name="Lang B.F."/>
            <person name="Lipzen A."/>
            <person name="O'Donnell K."/>
            <person name="Pangilinan J."/>
            <person name="Reynolds N."/>
            <person name="Sandor L."/>
            <person name="Smith M.W."/>
            <person name="Tsang A."/>
            <person name="Grigoriev I.V."/>
            <person name="Stajich J.E."/>
            <person name="Spatafora J.W."/>
        </authorList>
    </citation>
    <scope>NUCLEOTIDE SEQUENCE</scope>
    <source>
        <strain evidence="1">RSA 2281</strain>
    </source>
</reference>
<dbReference type="PANTHER" id="PTHR13318">
    <property type="entry name" value="PARTNER OF PAIRED, ISOFORM B-RELATED"/>
    <property type="match status" value="1"/>
</dbReference>
<dbReference type="InterPro" id="IPR032675">
    <property type="entry name" value="LRR_dom_sf"/>
</dbReference>
<dbReference type="GO" id="GO:0031146">
    <property type="term" value="P:SCF-dependent proteasomal ubiquitin-dependent protein catabolic process"/>
    <property type="evidence" value="ECO:0007669"/>
    <property type="project" value="TreeGrafter"/>
</dbReference>
<dbReference type="InterPro" id="IPR036047">
    <property type="entry name" value="F-box-like_dom_sf"/>
</dbReference>
<dbReference type="SUPFAM" id="SSF81383">
    <property type="entry name" value="F-box domain"/>
    <property type="match status" value="1"/>
</dbReference>
<dbReference type="GO" id="GO:0019005">
    <property type="term" value="C:SCF ubiquitin ligase complex"/>
    <property type="evidence" value="ECO:0007669"/>
    <property type="project" value="TreeGrafter"/>
</dbReference>
<dbReference type="EMBL" id="JAIXMP010000023">
    <property type="protein sequence ID" value="KAI9255071.1"/>
    <property type="molecule type" value="Genomic_DNA"/>
</dbReference>
<dbReference type="PANTHER" id="PTHR13318:SF95">
    <property type="entry name" value="F-BOX PROTEIN YLR352W"/>
    <property type="match status" value="1"/>
</dbReference>
<keyword evidence="2" id="KW-1185">Reference proteome</keyword>
<dbReference type="Gene3D" id="3.80.10.10">
    <property type="entry name" value="Ribonuclease Inhibitor"/>
    <property type="match status" value="2"/>
</dbReference>
<dbReference type="SUPFAM" id="SSF52047">
    <property type="entry name" value="RNI-like"/>
    <property type="match status" value="2"/>
</dbReference>
<accession>A0AAD5JUE8</accession>